<protein>
    <submittedName>
        <fullName evidence="1">Uncharacterized protein</fullName>
    </submittedName>
</protein>
<dbReference type="Proteomes" id="UP001231124">
    <property type="component" value="Unassembled WGS sequence"/>
</dbReference>
<dbReference type="EMBL" id="JAUSVP010000001">
    <property type="protein sequence ID" value="MDQ0445690.1"/>
    <property type="molecule type" value="Genomic_DNA"/>
</dbReference>
<dbReference type="RefSeq" id="WP_238205541.1">
    <property type="nucleotide sequence ID" value="NZ_BPQE01000023.1"/>
</dbReference>
<keyword evidence="2" id="KW-1185">Reference proteome</keyword>
<proteinExistence type="predicted"/>
<name>A0ABU0HVH6_9HYPH</name>
<accession>A0ABU0HVH6</accession>
<gene>
    <name evidence="1" type="ORF">QO012_000168</name>
</gene>
<evidence type="ECO:0000313" key="1">
    <source>
        <dbReference type="EMBL" id="MDQ0445690.1"/>
    </source>
</evidence>
<organism evidence="1 2">
    <name type="scientific">Methylobacterium aerolatum</name>
    <dbReference type="NCBI Taxonomy" id="418708"/>
    <lineage>
        <taxon>Bacteria</taxon>
        <taxon>Pseudomonadati</taxon>
        <taxon>Pseudomonadota</taxon>
        <taxon>Alphaproteobacteria</taxon>
        <taxon>Hyphomicrobiales</taxon>
        <taxon>Methylobacteriaceae</taxon>
        <taxon>Methylobacterium</taxon>
    </lineage>
</organism>
<evidence type="ECO:0000313" key="2">
    <source>
        <dbReference type="Proteomes" id="UP001231124"/>
    </source>
</evidence>
<reference evidence="1 2" key="1">
    <citation type="submission" date="2023-07" db="EMBL/GenBank/DDBJ databases">
        <title>Genomic Encyclopedia of Type Strains, Phase IV (KMG-IV): sequencing the most valuable type-strain genomes for metagenomic binning, comparative biology and taxonomic classification.</title>
        <authorList>
            <person name="Goeker M."/>
        </authorList>
    </citation>
    <scope>NUCLEOTIDE SEQUENCE [LARGE SCALE GENOMIC DNA]</scope>
    <source>
        <strain evidence="1 2">DSM 19013</strain>
    </source>
</reference>
<sequence length="388" mass="43551">MPFLLSLRQTNYTGYVCVIGFGLSQHKIDLLRANSVNVIESAEKSLAVARYMEVSRLCEANPGLRKVALYDADIWFCHPHFDLFDAIEGDNIFACRDQMFCTFITDQLIGPNKDENMHLVYYVGQERMGGAVQAGLVAGTTEAWRDFSRFVRASFERVGTDFTLSYGLDTTLLQLWAGHGRVNRLSELQNFVTKYGLAEVADAAGEISFHGADGPIRGLHMTGDIRFTHRWRYFTNNRDNALEKGHDLELKQTALVPWSDIPDIFRDALASAGFEVVSMTVEEGGSVHAFRIGEDLHIIGAGNHELVMRAAKPFPRLILDTMYYSNAPSPIRARMKLNTQEVTLSRNESHWISMAMGAGTDLTLISESLRNQGSKIIWIFSGGIFHWQ</sequence>
<comment type="caution">
    <text evidence="1">The sequence shown here is derived from an EMBL/GenBank/DDBJ whole genome shotgun (WGS) entry which is preliminary data.</text>
</comment>